<sequence>MEPCVRIEAWAARPNADLGIYAYAYEASMRTHRSIPASINRGAFHHFKESQLPHLAYILAFHLAKIGKGAKKHVFGGRTGRLGAQASAQAPKREATETQT</sequence>
<organism evidence="1 2">
    <name type="scientific">Stylosanthes scabra</name>
    <dbReference type="NCBI Taxonomy" id="79078"/>
    <lineage>
        <taxon>Eukaryota</taxon>
        <taxon>Viridiplantae</taxon>
        <taxon>Streptophyta</taxon>
        <taxon>Embryophyta</taxon>
        <taxon>Tracheophyta</taxon>
        <taxon>Spermatophyta</taxon>
        <taxon>Magnoliopsida</taxon>
        <taxon>eudicotyledons</taxon>
        <taxon>Gunneridae</taxon>
        <taxon>Pentapetalae</taxon>
        <taxon>rosids</taxon>
        <taxon>fabids</taxon>
        <taxon>Fabales</taxon>
        <taxon>Fabaceae</taxon>
        <taxon>Papilionoideae</taxon>
        <taxon>50 kb inversion clade</taxon>
        <taxon>dalbergioids sensu lato</taxon>
        <taxon>Dalbergieae</taxon>
        <taxon>Pterocarpus clade</taxon>
        <taxon>Stylosanthes</taxon>
    </lineage>
</organism>
<gene>
    <name evidence="1" type="ORF">PIB30_062862</name>
</gene>
<protein>
    <submittedName>
        <fullName evidence="1">Uncharacterized protein</fullName>
    </submittedName>
</protein>
<keyword evidence="2" id="KW-1185">Reference proteome</keyword>
<name>A0ABU6QLY0_9FABA</name>
<accession>A0ABU6QLY0</accession>
<reference evidence="1 2" key="1">
    <citation type="journal article" date="2023" name="Plants (Basel)">
        <title>Bridging the Gap: Combining Genomics and Transcriptomics Approaches to Understand Stylosanthes scabra, an Orphan Legume from the Brazilian Caatinga.</title>
        <authorList>
            <person name="Ferreira-Neto J.R.C."/>
            <person name="da Silva M.D."/>
            <person name="Binneck E."/>
            <person name="de Melo N.F."/>
            <person name="da Silva R.H."/>
            <person name="de Melo A.L.T.M."/>
            <person name="Pandolfi V."/>
            <person name="Bustamante F.O."/>
            <person name="Brasileiro-Vidal A.C."/>
            <person name="Benko-Iseppon A.M."/>
        </authorList>
    </citation>
    <scope>NUCLEOTIDE SEQUENCE [LARGE SCALE GENOMIC DNA]</scope>
    <source>
        <tissue evidence="1">Leaves</tissue>
    </source>
</reference>
<comment type="caution">
    <text evidence="1">The sequence shown here is derived from an EMBL/GenBank/DDBJ whole genome shotgun (WGS) entry which is preliminary data.</text>
</comment>
<dbReference type="EMBL" id="JASCZI010000590">
    <property type="protein sequence ID" value="MED6112573.1"/>
    <property type="molecule type" value="Genomic_DNA"/>
</dbReference>
<dbReference type="Proteomes" id="UP001341840">
    <property type="component" value="Unassembled WGS sequence"/>
</dbReference>
<evidence type="ECO:0000313" key="2">
    <source>
        <dbReference type="Proteomes" id="UP001341840"/>
    </source>
</evidence>
<evidence type="ECO:0000313" key="1">
    <source>
        <dbReference type="EMBL" id="MED6112573.1"/>
    </source>
</evidence>
<proteinExistence type="predicted"/>